<proteinExistence type="predicted"/>
<reference evidence="2 3" key="1">
    <citation type="journal article" date="2018" name="Environ. Microbiol.">
        <title>Novel energy conservation strategies and behaviour of Pelotomaculum schinkii driving syntrophic propionate catabolism.</title>
        <authorList>
            <person name="Hidalgo-Ahumada C.A.P."/>
            <person name="Nobu M.K."/>
            <person name="Narihiro T."/>
            <person name="Tamaki H."/>
            <person name="Liu W.T."/>
            <person name="Kamagata Y."/>
            <person name="Stams A.J.M."/>
            <person name="Imachi H."/>
            <person name="Sousa D.Z."/>
        </authorList>
    </citation>
    <scope>NUCLEOTIDE SEQUENCE [LARGE SCALE GENOMIC DNA]</scope>
    <source>
        <strain evidence="2 3">MGP</strain>
    </source>
</reference>
<dbReference type="GO" id="GO:0004416">
    <property type="term" value="F:hydroxyacylglutathione hydrolase activity"/>
    <property type="evidence" value="ECO:0007669"/>
    <property type="project" value="UniProtKB-EC"/>
</dbReference>
<dbReference type="RefSeq" id="WP_134213303.1">
    <property type="nucleotide sequence ID" value="NZ_QFFZ01000011.1"/>
</dbReference>
<dbReference type="Proteomes" id="UP000297597">
    <property type="component" value="Unassembled WGS sequence"/>
</dbReference>
<dbReference type="AlphaFoldDB" id="A0A4Y7RUA6"/>
<protein>
    <submittedName>
        <fullName evidence="2">Hydroxyacylglutathione hydrolase GloC</fullName>
        <ecNumber evidence="2">3.1.2.6</ecNumber>
    </submittedName>
</protein>
<accession>A0A4Y7RUA6</accession>
<keyword evidence="2" id="KW-0378">Hydrolase</keyword>
<evidence type="ECO:0000313" key="3">
    <source>
        <dbReference type="Proteomes" id="UP000297597"/>
    </source>
</evidence>
<dbReference type="InterPro" id="IPR050662">
    <property type="entry name" value="Sec-metab_biosynth-thioest"/>
</dbReference>
<dbReference type="Pfam" id="PF00753">
    <property type="entry name" value="Lactamase_B"/>
    <property type="match status" value="1"/>
</dbReference>
<dbReference type="InterPro" id="IPR001279">
    <property type="entry name" value="Metallo-B-lactamas"/>
</dbReference>
<organism evidence="2 3">
    <name type="scientific">Pelotomaculum propionicicum</name>
    <dbReference type="NCBI Taxonomy" id="258475"/>
    <lineage>
        <taxon>Bacteria</taxon>
        <taxon>Bacillati</taxon>
        <taxon>Bacillota</taxon>
        <taxon>Clostridia</taxon>
        <taxon>Eubacteriales</taxon>
        <taxon>Desulfotomaculaceae</taxon>
        <taxon>Pelotomaculum</taxon>
    </lineage>
</organism>
<evidence type="ECO:0000313" key="2">
    <source>
        <dbReference type="EMBL" id="TEB11847.1"/>
    </source>
</evidence>
<dbReference type="InterPro" id="IPR036866">
    <property type="entry name" value="RibonucZ/Hydroxyglut_hydro"/>
</dbReference>
<dbReference type="EMBL" id="QFFZ01000011">
    <property type="protein sequence ID" value="TEB11847.1"/>
    <property type="molecule type" value="Genomic_DNA"/>
</dbReference>
<comment type="caution">
    <text evidence="2">The sequence shown here is derived from an EMBL/GenBank/DDBJ whole genome shotgun (WGS) entry which is preliminary data.</text>
</comment>
<dbReference type="SMART" id="SM00849">
    <property type="entry name" value="Lactamase_B"/>
    <property type="match status" value="1"/>
</dbReference>
<dbReference type="PANTHER" id="PTHR23131:SF4">
    <property type="entry name" value="METALLO-BETA-LACTAMASE SUPERFAMILY POTEIN"/>
    <property type="match status" value="1"/>
</dbReference>
<name>A0A4Y7RUA6_9FIRM</name>
<sequence>MLEIHTISVPTPYVPGPTNAYLIKNHPCTLVDPGPETEEARKGLLEGLSSLGIGLQDISRVVITHSHSDHSGLARWINEQAGSEIYVHKSEERKLQKDYIYYHERLPFLAEAGIPENVLNEIFEDKDPVVKPVLPESGVVLVHGGEELDFTGGTATVLHLPGHSSGHICLFEQASGILLAGDFILKHITPNPVMEADPADYSKRTPALRQYLAGLRRVEMMKIGLILPGHGKTIDNSAETMVNAQKHHARRLEACLAKLTGRPLNTYQLMREFYPKIRGFQIYLGISEIFAHLDYLVEEELAAREERGGVSYYTKKSA</sequence>
<dbReference type="PANTHER" id="PTHR23131">
    <property type="entry name" value="ENDORIBONUCLEASE LACTB2"/>
    <property type="match status" value="1"/>
</dbReference>
<dbReference type="Gene3D" id="3.60.15.10">
    <property type="entry name" value="Ribonuclease Z/Hydroxyacylglutathione hydrolase-like"/>
    <property type="match status" value="1"/>
</dbReference>
<evidence type="ECO:0000259" key="1">
    <source>
        <dbReference type="SMART" id="SM00849"/>
    </source>
</evidence>
<dbReference type="EC" id="3.1.2.6" evidence="2"/>
<keyword evidence="3" id="KW-1185">Reference proteome</keyword>
<dbReference type="OrthoDB" id="9761531at2"/>
<gene>
    <name evidence="2" type="primary">gloC_2</name>
    <name evidence="2" type="ORF">Pmgp_01425</name>
</gene>
<feature type="domain" description="Metallo-beta-lactamase" evidence="1">
    <location>
        <begin position="17"/>
        <end position="230"/>
    </location>
</feature>
<dbReference type="SUPFAM" id="SSF56281">
    <property type="entry name" value="Metallo-hydrolase/oxidoreductase"/>
    <property type="match status" value="1"/>
</dbReference>